<keyword evidence="11 13" id="KW-0472">Membrane</keyword>
<dbReference type="SUPFAM" id="SSF81342">
    <property type="entry name" value="Transmembrane di-heme cytochromes"/>
    <property type="match status" value="1"/>
</dbReference>
<evidence type="ECO:0000256" key="6">
    <source>
        <dbReference type="ARBA" id="ARBA00022692"/>
    </source>
</evidence>
<evidence type="ECO:0000256" key="3">
    <source>
        <dbReference type="ARBA" id="ARBA00022448"/>
    </source>
</evidence>
<dbReference type="OrthoDB" id="1247465at2"/>
<evidence type="ECO:0000256" key="11">
    <source>
        <dbReference type="ARBA" id="ARBA00023136"/>
    </source>
</evidence>
<keyword evidence="4" id="KW-1003">Cell membrane</keyword>
<evidence type="ECO:0000256" key="13">
    <source>
        <dbReference type="SAM" id="Phobius"/>
    </source>
</evidence>
<feature type="transmembrane region" description="Helical" evidence="13">
    <location>
        <begin position="38"/>
        <end position="61"/>
    </location>
</feature>
<dbReference type="GO" id="GO:0009055">
    <property type="term" value="F:electron transfer activity"/>
    <property type="evidence" value="ECO:0007669"/>
    <property type="project" value="InterPro"/>
</dbReference>
<dbReference type="InterPro" id="IPR052168">
    <property type="entry name" value="Cytochrome_b561_oxidase"/>
</dbReference>
<evidence type="ECO:0000256" key="10">
    <source>
        <dbReference type="ARBA" id="ARBA00023004"/>
    </source>
</evidence>
<evidence type="ECO:0000256" key="9">
    <source>
        <dbReference type="ARBA" id="ARBA00022989"/>
    </source>
</evidence>
<keyword evidence="16" id="KW-1185">Reference proteome</keyword>
<keyword evidence="8" id="KW-0249">Electron transport</keyword>
<keyword evidence="6 13" id="KW-0812">Transmembrane</keyword>
<evidence type="ECO:0000313" key="15">
    <source>
        <dbReference type="EMBL" id="ADH91020.1"/>
    </source>
</evidence>
<feature type="transmembrane region" description="Helical" evidence="13">
    <location>
        <begin position="12"/>
        <end position="32"/>
    </location>
</feature>
<feature type="transmembrane region" description="Helical" evidence="13">
    <location>
        <begin position="81"/>
        <end position="105"/>
    </location>
</feature>
<keyword evidence="3" id="KW-0813">Transport</keyword>
<gene>
    <name evidence="15" type="ordered locus">Snov_3750</name>
</gene>
<feature type="domain" description="Cytochrome b561 bacterial/Ni-hydrogenase" evidence="14">
    <location>
        <begin position="5"/>
        <end position="171"/>
    </location>
</feature>
<evidence type="ECO:0000256" key="7">
    <source>
        <dbReference type="ARBA" id="ARBA00022723"/>
    </source>
</evidence>
<organism evidence="15 16">
    <name type="scientific">Ancylobacter novellus (strain ATCC 8093 / DSM 506 / JCM 20403 / CCM 1077 / IAM 12100 / NBRC 12443 / NCIMB 10456)</name>
    <name type="common">Starkeya novella</name>
    <dbReference type="NCBI Taxonomy" id="639283"/>
    <lineage>
        <taxon>Bacteria</taxon>
        <taxon>Pseudomonadati</taxon>
        <taxon>Pseudomonadota</taxon>
        <taxon>Alphaproteobacteria</taxon>
        <taxon>Hyphomicrobiales</taxon>
        <taxon>Xanthobacteraceae</taxon>
        <taxon>Ancylobacter</taxon>
    </lineage>
</organism>
<dbReference type="InterPro" id="IPR011577">
    <property type="entry name" value="Cyt_b561_bac/Ni-Hgenase"/>
</dbReference>
<evidence type="ECO:0000256" key="4">
    <source>
        <dbReference type="ARBA" id="ARBA00022475"/>
    </source>
</evidence>
<dbReference type="HOGENOM" id="CLU_095321_4_2_5"/>
<evidence type="ECO:0000259" key="14">
    <source>
        <dbReference type="Pfam" id="PF01292"/>
    </source>
</evidence>
<dbReference type="Gene3D" id="1.20.950.20">
    <property type="entry name" value="Transmembrane di-heme cytochromes, Chain C"/>
    <property type="match status" value="1"/>
</dbReference>
<comment type="similarity">
    <text evidence="12">Belongs to the cytochrome b561 family.</text>
</comment>
<dbReference type="PANTHER" id="PTHR30529:SF6">
    <property type="entry name" value="BLL0291 PROTEIN"/>
    <property type="match status" value="1"/>
</dbReference>
<dbReference type="KEGG" id="sno:Snov_3750"/>
<dbReference type="STRING" id="639283.Snov_3750"/>
<keyword evidence="10" id="KW-0408">Iron</keyword>
<dbReference type="GO" id="GO:0046872">
    <property type="term" value="F:metal ion binding"/>
    <property type="evidence" value="ECO:0007669"/>
    <property type="project" value="UniProtKB-KW"/>
</dbReference>
<keyword evidence="5" id="KW-0349">Heme</keyword>
<evidence type="ECO:0000256" key="2">
    <source>
        <dbReference type="ARBA" id="ARBA00004651"/>
    </source>
</evidence>
<comment type="subcellular location">
    <subcellularLocation>
        <location evidence="2">Cell membrane</location>
        <topology evidence="2">Multi-pass membrane protein</topology>
    </subcellularLocation>
</comment>
<keyword evidence="7" id="KW-0479">Metal-binding</keyword>
<reference evidence="15 16" key="1">
    <citation type="journal article" date="2012" name="Stand. Genomic Sci.">
        <title>Complete genome sequence of the facultatively chemolithoautotrophic and methylotrophic alpha Proteobacterium Starkeya novella type strain (ATCC 8093(T)).</title>
        <authorList>
            <person name="Kappler U."/>
            <person name="Davenport K."/>
            <person name="Beatson S."/>
            <person name="Lucas S."/>
            <person name="Lapidus A."/>
            <person name="Copeland A."/>
            <person name="Berry K.W."/>
            <person name="Glavina Del Rio T."/>
            <person name="Hammon N."/>
            <person name="Dalin E."/>
            <person name="Tice H."/>
            <person name="Pitluck S."/>
            <person name="Richardson P."/>
            <person name="Bruce D."/>
            <person name="Goodwin L.A."/>
            <person name="Han C."/>
            <person name="Tapia R."/>
            <person name="Detter J.C."/>
            <person name="Chang Y.J."/>
            <person name="Jeffries C.D."/>
            <person name="Land M."/>
            <person name="Hauser L."/>
            <person name="Kyrpides N.C."/>
            <person name="Goker M."/>
            <person name="Ivanova N."/>
            <person name="Klenk H.P."/>
            <person name="Woyke T."/>
        </authorList>
    </citation>
    <scope>NUCLEOTIDE SEQUENCE [LARGE SCALE GENOMIC DNA]</scope>
    <source>
        <strain evidence="16">ATCC 8093 / DSM 506 / JCM 20403 / CCM 1077 / IAM 12100 / NBRC 12443 / NCIMB 10456</strain>
    </source>
</reference>
<accession>D6ZYQ1</accession>
<dbReference type="Proteomes" id="UP000006633">
    <property type="component" value="Chromosome"/>
</dbReference>
<protein>
    <submittedName>
        <fullName evidence="15">Cytochrome B561</fullName>
    </submittedName>
</protein>
<dbReference type="EMBL" id="CP002026">
    <property type="protein sequence ID" value="ADH91020.1"/>
    <property type="molecule type" value="Genomic_DNA"/>
</dbReference>
<evidence type="ECO:0000313" key="16">
    <source>
        <dbReference type="Proteomes" id="UP000006633"/>
    </source>
</evidence>
<dbReference type="AlphaFoldDB" id="D6ZYQ1"/>
<feature type="transmembrane region" description="Helical" evidence="13">
    <location>
        <begin position="140"/>
        <end position="163"/>
    </location>
</feature>
<proteinExistence type="inferred from homology"/>
<dbReference type="RefSeq" id="WP_013168521.1">
    <property type="nucleotide sequence ID" value="NC_014217.1"/>
</dbReference>
<evidence type="ECO:0000256" key="8">
    <source>
        <dbReference type="ARBA" id="ARBA00022982"/>
    </source>
</evidence>
<dbReference type="Pfam" id="PF01292">
    <property type="entry name" value="Ni_hydr_CYTB"/>
    <property type="match status" value="1"/>
</dbReference>
<dbReference type="GO" id="GO:0022904">
    <property type="term" value="P:respiratory electron transport chain"/>
    <property type="evidence" value="ECO:0007669"/>
    <property type="project" value="InterPro"/>
</dbReference>
<sequence>MTQQRFPAFSRLLHWLMAVMILAMLFIGIGMMSSLADYHWLLSIHRPLGIAILALVAVRLINRLVDPPPPLPDGMPGYMRLAAHASHLLLYALMFAVPLVGWAMLSAARYPIILYGTLQLPPILPQNDMVYAALRGAHTVLALTLFAVFLVHLAAALAHGFVFRDGVFGSMASLRPGNGRREREVAAVASDPAQ</sequence>
<keyword evidence="9 13" id="KW-1133">Transmembrane helix</keyword>
<dbReference type="eggNOG" id="COG3038">
    <property type="taxonomic scope" value="Bacteria"/>
</dbReference>
<name>D6ZYQ1_ANCN5</name>
<comment type="cofactor">
    <cofactor evidence="1">
        <name>heme b</name>
        <dbReference type="ChEBI" id="CHEBI:60344"/>
    </cofactor>
</comment>
<evidence type="ECO:0000256" key="1">
    <source>
        <dbReference type="ARBA" id="ARBA00001970"/>
    </source>
</evidence>
<dbReference type="GO" id="GO:0020037">
    <property type="term" value="F:heme binding"/>
    <property type="evidence" value="ECO:0007669"/>
    <property type="project" value="TreeGrafter"/>
</dbReference>
<evidence type="ECO:0000256" key="5">
    <source>
        <dbReference type="ARBA" id="ARBA00022617"/>
    </source>
</evidence>
<dbReference type="GO" id="GO:0005886">
    <property type="term" value="C:plasma membrane"/>
    <property type="evidence" value="ECO:0007669"/>
    <property type="project" value="UniProtKB-SubCell"/>
</dbReference>
<dbReference type="PANTHER" id="PTHR30529">
    <property type="entry name" value="CYTOCHROME B561"/>
    <property type="match status" value="1"/>
</dbReference>
<dbReference type="InterPro" id="IPR016174">
    <property type="entry name" value="Di-haem_cyt_TM"/>
</dbReference>
<evidence type="ECO:0000256" key="12">
    <source>
        <dbReference type="ARBA" id="ARBA00037975"/>
    </source>
</evidence>